<feature type="compositionally biased region" description="Pro residues" evidence="1">
    <location>
        <begin position="173"/>
        <end position="194"/>
    </location>
</feature>
<accession>A0A917P4U8</accession>
<dbReference type="PANTHER" id="PTHR38074:SF1">
    <property type="entry name" value="ALTERED INHERITANCE OF MITOCHONDRIA PROTEIN 24, MITOCHONDRIAL"/>
    <property type="match status" value="1"/>
</dbReference>
<reference evidence="3" key="1">
    <citation type="journal article" date="2014" name="Int. J. Syst. Evol. Microbiol.">
        <title>Complete genome sequence of Corynebacterium casei LMG S-19264T (=DSM 44701T), isolated from a smear-ripened cheese.</title>
        <authorList>
            <consortium name="US DOE Joint Genome Institute (JGI-PGF)"/>
            <person name="Walter F."/>
            <person name="Albersmeier A."/>
            <person name="Kalinowski J."/>
            <person name="Ruckert C."/>
        </authorList>
    </citation>
    <scope>NUCLEOTIDE SEQUENCE</scope>
    <source>
        <strain evidence="3">JCM 14371</strain>
    </source>
</reference>
<feature type="region of interest" description="Disordered" evidence="1">
    <location>
        <begin position="166"/>
        <end position="194"/>
    </location>
</feature>
<dbReference type="AlphaFoldDB" id="A0A917P4U8"/>
<evidence type="ECO:0000256" key="1">
    <source>
        <dbReference type="SAM" id="MobiDB-lite"/>
    </source>
</evidence>
<feature type="domain" description="TerD" evidence="2">
    <location>
        <begin position="3"/>
        <end position="164"/>
    </location>
</feature>
<evidence type="ECO:0000313" key="4">
    <source>
        <dbReference type="Proteomes" id="UP000635726"/>
    </source>
</evidence>
<dbReference type="InterPro" id="IPR003325">
    <property type="entry name" value="TerD"/>
</dbReference>
<dbReference type="CDD" id="cd06974">
    <property type="entry name" value="TerD_like"/>
    <property type="match status" value="1"/>
</dbReference>
<evidence type="ECO:0000313" key="3">
    <source>
        <dbReference type="EMBL" id="GGJ61755.1"/>
    </source>
</evidence>
<dbReference type="InterPro" id="IPR002838">
    <property type="entry name" value="AIM24"/>
</dbReference>
<sequence length="432" mass="47019">MTALQRGEKRRLQDLTSRRTLDVTLQHDLQGADVSVFGLNADRKLQDDRYFVFYNQLSSPRGEVTLTQDARGGRFRLELDALPASVRRLVFVVTHDSAPFSQLGRLSWTLGDPDVRASVELRGDQFAQERAVMVAEVYEHAGEWRVANVGQGFSGGLDALLRHFGGEEAQPTPHTPPAPAPTWTPPAPASPPVPTAGGGTRFAPASDGTYSLTQFLQKNAEADRPGDVFELESDKMLEVKVRGRVWSKLGAMVAYSGNLSFKREGMLEGGIMKALVRAVTSEMEPLAKIEGQGVCYLADQAKEITVLKLQGDAVNVAGHALLAFEDTVQHKITMHRSAAGMVSGGLFSVLLRGQGMLALLSHGRPLTLRVTNGETVYTDPNATIGWSENLSPQLRVDSSLKSFIGRGGGETFQMAFQGEGFVIVQPYEENMH</sequence>
<dbReference type="SUPFAM" id="SSF51219">
    <property type="entry name" value="TRAP-like"/>
    <property type="match status" value="1"/>
</dbReference>
<dbReference type="Pfam" id="PF01987">
    <property type="entry name" value="AIM24"/>
    <property type="match status" value="1"/>
</dbReference>
<dbReference type="Proteomes" id="UP000635726">
    <property type="component" value="Unassembled WGS sequence"/>
</dbReference>
<name>A0A917P4U8_9DEIO</name>
<evidence type="ECO:0000259" key="2">
    <source>
        <dbReference type="Pfam" id="PF02342"/>
    </source>
</evidence>
<dbReference type="Pfam" id="PF02342">
    <property type="entry name" value="TerD"/>
    <property type="match status" value="1"/>
</dbReference>
<organism evidence="3 4">
    <name type="scientific">Deinococcus aquiradiocola</name>
    <dbReference type="NCBI Taxonomy" id="393059"/>
    <lineage>
        <taxon>Bacteria</taxon>
        <taxon>Thermotogati</taxon>
        <taxon>Deinococcota</taxon>
        <taxon>Deinococci</taxon>
        <taxon>Deinococcales</taxon>
        <taxon>Deinococcaceae</taxon>
        <taxon>Deinococcus</taxon>
    </lineage>
</organism>
<keyword evidence="4" id="KW-1185">Reference proteome</keyword>
<dbReference type="EMBL" id="BMOE01000001">
    <property type="protein sequence ID" value="GGJ61755.1"/>
    <property type="molecule type" value="Genomic_DNA"/>
</dbReference>
<dbReference type="Gene3D" id="3.60.160.10">
    <property type="entry name" value="Mitochondrial biogenesis AIM24"/>
    <property type="match status" value="1"/>
</dbReference>
<comment type="caution">
    <text evidence="3">The sequence shown here is derived from an EMBL/GenBank/DDBJ whole genome shotgun (WGS) entry which is preliminary data.</text>
</comment>
<dbReference type="Gene3D" id="2.60.60.30">
    <property type="entry name" value="sav2460 like domains"/>
    <property type="match status" value="1"/>
</dbReference>
<dbReference type="RefSeq" id="WP_188960360.1">
    <property type="nucleotide sequence ID" value="NZ_BMOE01000001.1"/>
</dbReference>
<dbReference type="InterPro" id="IPR036983">
    <property type="entry name" value="AIM24_sf"/>
</dbReference>
<protein>
    <recommendedName>
        <fullName evidence="2">TerD domain-containing protein</fullName>
    </recommendedName>
</protein>
<proteinExistence type="predicted"/>
<dbReference type="PANTHER" id="PTHR38074">
    <property type="entry name" value="ALTERED INHERITANCE OF MITOCHONDRIA PROTEIN 24, MITOCHONDRIAL"/>
    <property type="match status" value="1"/>
</dbReference>
<gene>
    <name evidence="3" type="ORF">GCM10008939_01910</name>
</gene>
<reference evidence="3" key="2">
    <citation type="submission" date="2020-09" db="EMBL/GenBank/DDBJ databases">
        <authorList>
            <person name="Sun Q."/>
            <person name="Ohkuma M."/>
        </authorList>
    </citation>
    <scope>NUCLEOTIDE SEQUENCE</scope>
    <source>
        <strain evidence="3">JCM 14371</strain>
    </source>
</reference>
<dbReference type="InterPro" id="IPR016031">
    <property type="entry name" value="Trp_RNA-bd_attenuator-like_dom"/>
</dbReference>